<comment type="subcellular location">
    <subcellularLocation>
        <location evidence="1">Secreted</location>
    </subcellularLocation>
</comment>
<evidence type="ECO:0000256" key="2">
    <source>
        <dbReference type="ARBA" id="ARBA00006370"/>
    </source>
</evidence>
<protein>
    <recommendedName>
        <fullName evidence="5">MD-2-related lipid-recognition domain-containing protein</fullName>
    </recommendedName>
</protein>
<organism evidence="6 7">
    <name type="scientific">Pocillopora damicornis</name>
    <name type="common">Cauliflower coral</name>
    <name type="synonym">Millepora damicornis</name>
    <dbReference type="NCBI Taxonomy" id="46731"/>
    <lineage>
        <taxon>Eukaryota</taxon>
        <taxon>Metazoa</taxon>
        <taxon>Cnidaria</taxon>
        <taxon>Anthozoa</taxon>
        <taxon>Hexacorallia</taxon>
        <taxon>Scleractinia</taxon>
        <taxon>Astrocoeniina</taxon>
        <taxon>Pocilloporidae</taxon>
        <taxon>Pocillopora</taxon>
    </lineage>
</organism>
<feature type="domain" description="MD-2-related lipid-recognition" evidence="5">
    <location>
        <begin position="24"/>
        <end position="148"/>
    </location>
</feature>
<name>A0A3M6V6A8_POCDA</name>
<dbReference type="InterPro" id="IPR003172">
    <property type="entry name" value="ML_dom"/>
</dbReference>
<dbReference type="Gene3D" id="2.60.40.770">
    <property type="match status" value="1"/>
</dbReference>
<dbReference type="SMART" id="SM00737">
    <property type="entry name" value="ML"/>
    <property type="match status" value="1"/>
</dbReference>
<dbReference type="Proteomes" id="UP000275408">
    <property type="component" value="Unassembled WGS sequence"/>
</dbReference>
<dbReference type="GO" id="GO:0032934">
    <property type="term" value="F:sterol binding"/>
    <property type="evidence" value="ECO:0007669"/>
    <property type="project" value="InterPro"/>
</dbReference>
<dbReference type="AlphaFoldDB" id="A0A3M6V6A8"/>
<dbReference type="InterPro" id="IPR039670">
    <property type="entry name" value="NPC2-like"/>
</dbReference>
<feature type="signal peptide" evidence="4">
    <location>
        <begin position="1"/>
        <end position="19"/>
    </location>
</feature>
<evidence type="ECO:0000256" key="1">
    <source>
        <dbReference type="ARBA" id="ARBA00004613"/>
    </source>
</evidence>
<keyword evidence="4" id="KW-0732">Signal</keyword>
<evidence type="ECO:0000256" key="4">
    <source>
        <dbReference type="SAM" id="SignalP"/>
    </source>
</evidence>
<comment type="similarity">
    <text evidence="2">Belongs to the NPC2 family.</text>
</comment>
<evidence type="ECO:0000313" key="6">
    <source>
        <dbReference type="EMBL" id="RMX61128.1"/>
    </source>
</evidence>
<accession>A0A3M6V6A8</accession>
<proteinExistence type="inferred from homology"/>
<evidence type="ECO:0000313" key="7">
    <source>
        <dbReference type="Proteomes" id="UP000275408"/>
    </source>
</evidence>
<dbReference type="OMA" id="EPCEIPK"/>
<dbReference type="Pfam" id="PF02221">
    <property type="entry name" value="E1_DerP2_DerF2"/>
    <property type="match status" value="1"/>
</dbReference>
<dbReference type="STRING" id="46731.A0A3M6V6A8"/>
<gene>
    <name evidence="6" type="ORF">pdam_00016679</name>
</gene>
<evidence type="ECO:0000259" key="5">
    <source>
        <dbReference type="SMART" id="SM00737"/>
    </source>
</evidence>
<dbReference type="SUPFAM" id="SSF81296">
    <property type="entry name" value="E set domains"/>
    <property type="match status" value="1"/>
</dbReference>
<dbReference type="PROSITE" id="PS51257">
    <property type="entry name" value="PROKAR_LIPOPROTEIN"/>
    <property type="match status" value="1"/>
</dbReference>
<dbReference type="InterPro" id="IPR014756">
    <property type="entry name" value="Ig_E-set"/>
</dbReference>
<dbReference type="OrthoDB" id="6489092at2759"/>
<feature type="chain" id="PRO_5018232292" description="MD-2-related lipid-recognition domain-containing protein" evidence="4">
    <location>
        <begin position="20"/>
        <end position="151"/>
    </location>
</feature>
<sequence>MKAVVFLLVSLLAIAIVSCKQISHQECRFTKELGEIVSIDITPCEEEPCALKKGGNETITITFIPHEVVTSAKIYVYAIIGLIPVRLPLPNPDACQGYGLSCPLKSGVKVEFALVEFISPDFPSGNLKLKAQIKDQNGKSLICGIVKLHIQ</sequence>
<dbReference type="FunFam" id="2.60.40.770:FF:000001">
    <property type="entry name" value="NPC intracellular cholesterol transporter 2"/>
    <property type="match status" value="1"/>
</dbReference>
<keyword evidence="7" id="KW-1185">Reference proteome</keyword>
<comment type="caution">
    <text evidence="6">The sequence shown here is derived from an EMBL/GenBank/DDBJ whole genome shotgun (WGS) entry which is preliminary data.</text>
</comment>
<dbReference type="GO" id="GO:0005576">
    <property type="term" value="C:extracellular region"/>
    <property type="evidence" value="ECO:0007669"/>
    <property type="project" value="UniProtKB-SubCell"/>
</dbReference>
<dbReference type="GO" id="GO:0015918">
    <property type="term" value="P:sterol transport"/>
    <property type="evidence" value="ECO:0007669"/>
    <property type="project" value="InterPro"/>
</dbReference>
<evidence type="ECO:0000256" key="3">
    <source>
        <dbReference type="ARBA" id="ARBA00022525"/>
    </source>
</evidence>
<keyword evidence="3" id="KW-0964">Secreted</keyword>
<reference evidence="6 7" key="1">
    <citation type="journal article" date="2018" name="Sci. Rep.">
        <title>Comparative analysis of the Pocillopora damicornis genome highlights role of immune system in coral evolution.</title>
        <authorList>
            <person name="Cunning R."/>
            <person name="Bay R.A."/>
            <person name="Gillette P."/>
            <person name="Baker A.C."/>
            <person name="Traylor-Knowles N."/>
        </authorList>
    </citation>
    <scope>NUCLEOTIDE SEQUENCE [LARGE SCALE GENOMIC DNA]</scope>
    <source>
        <strain evidence="6">RSMAS</strain>
        <tissue evidence="6">Whole animal</tissue>
    </source>
</reference>
<dbReference type="PANTHER" id="PTHR11306:SF68">
    <property type="entry name" value="NPC INTRACELLULAR CHOLESTEROL TRANSPORTER 2"/>
    <property type="match status" value="1"/>
</dbReference>
<dbReference type="PANTHER" id="PTHR11306">
    <property type="entry name" value="NIEMANN PICK TYPE C2 PROTEIN NPC2-RELATED"/>
    <property type="match status" value="1"/>
</dbReference>
<dbReference type="EMBL" id="RCHS01000076">
    <property type="protein sequence ID" value="RMX61128.1"/>
    <property type="molecule type" value="Genomic_DNA"/>
</dbReference>